<gene>
    <name evidence="3" type="ORF">SAMN06265353_0885</name>
</gene>
<evidence type="ECO:0000256" key="1">
    <source>
        <dbReference type="ARBA" id="ARBA00022729"/>
    </source>
</evidence>
<dbReference type="OrthoDB" id="5372481at2"/>
<keyword evidence="4" id="KW-1185">Reference proteome</keyword>
<evidence type="ECO:0000313" key="4">
    <source>
        <dbReference type="Proteomes" id="UP000218627"/>
    </source>
</evidence>
<dbReference type="InterPro" id="IPR012336">
    <property type="entry name" value="Thioredoxin-like_fold"/>
</dbReference>
<dbReference type="EMBL" id="OBEN01000003">
    <property type="protein sequence ID" value="SNZ13752.1"/>
    <property type="molecule type" value="Genomic_DNA"/>
</dbReference>
<dbReference type="InterPro" id="IPR013766">
    <property type="entry name" value="Thioredoxin_domain"/>
</dbReference>
<sequence>MRKLLFVLFFLLGFAGAGDWFSDPIRGIEYAKKEQKPVMFYFHSEHCPYCLQMETFVFSDEKVSKYLDKFVVVSLSMDSQVGRAWARRFNIFGTPTFVFYDPKKDTVMSVVFGSRSKEDFIKLLLMACEMSSTKKC</sequence>
<dbReference type="RefSeq" id="WP_096601624.1">
    <property type="nucleotide sequence ID" value="NZ_OBEN01000003.1"/>
</dbReference>
<organism evidence="3 4">
    <name type="scientific">Hydrogenobacter hydrogenophilus</name>
    <dbReference type="NCBI Taxonomy" id="35835"/>
    <lineage>
        <taxon>Bacteria</taxon>
        <taxon>Pseudomonadati</taxon>
        <taxon>Aquificota</taxon>
        <taxon>Aquificia</taxon>
        <taxon>Aquificales</taxon>
        <taxon>Aquificaceae</taxon>
        <taxon>Hydrogenobacter</taxon>
    </lineage>
</organism>
<keyword evidence="1" id="KW-0732">Signal</keyword>
<feature type="domain" description="Thioredoxin" evidence="2">
    <location>
        <begin position="1"/>
        <end position="129"/>
    </location>
</feature>
<accession>A0A285NW91</accession>
<dbReference type="InterPro" id="IPR051099">
    <property type="entry name" value="AGR/TXD"/>
</dbReference>
<name>A0A285NW91_9AQUI</name>
<reference evidence="4" key="1">
    <citation type="submission" date="2017-09" db="EMBL/GenBank/DDBJ databases">
        <authorList>
            <person name="Varghese N."/>
            <person name="Submissions S."/>
        </authorList>
    </citation>
    <scope>NUCLEOTIDE SEQUENCE [LARGE SCALE GENOMIC DNA]</scope>
    <source>
        <strain evidence="4">DSM 2913</strain>
    </source>
</reference>
<proteinExistence type="predicted"/>
<evidence type="ECO:0000259" key="2">
    <source>
        <dbReference type="PROSITE" id="PS51352"/>
    </source>
</evidence>
<dbReference type="Proteomes" id="UP000218627">
    <property type="component" value="Unassembled WGS sequence"/>
</dbReference>
<dbReference type="PANTHER" id="PTHR15337">
    <property type="entry name" value="ANTERIOR GRADIENT PROTEIN-RELATED"/>
    <property type="match status" value="1"/>
</dbReference>
<protein>
    <submittedName>
        <fullName evidence="3">Thioredoxin-related protein</fullName>
    </submittedName>
</protein>
<dbReference type="Gene3D" id="3.40.30.10">
    <property type="entry name" value="Glutaredoxin"/>
    <property type="match status" value="1"/>
</dbReference>
<dbReference type="InterPro" id="IPR036249">
    <property type="entry name" value="Thioredoxin-like_sf"/>
</dbReference>
<dbReference type="Pfam" id="PF13098">
    <property type="entry name" value="Thioredoxin_2"/>
    <property type="match status" value="1"/>
</dbReference>
<dbReference type="PROSITE" id="PS51352">
    <property type="entry name" value="THIOREDOXIN_2"/>
    <property type="match status" value="1"/>
</dbReference>
<evidence type="ECO:0000313" key="3">
    <source>
        <dbReference type="EMBL" id="SNZ13752.1"/>
    </source>
</evidence>
<dbReference type="PANTHER" id="PTHR15337:SF11">
    <property type="entry name" value="THIOREDOXIN DOMAIN-CONTAINING PROTEIN"/>
    <property type="match status" value="1"/>
</dbReference>
<dbReference type="SUPFAM" id="SSF52833">
    <property type="entry name" value="Thioredoxin-like"/>
    <property type="match status" value="1"/>
</dbReference>
<dbReference type="AlphaFoldDB" id="A0A285NW91"/>